<dbReference type="Pfam" id="PF05195">
    <property type="entry name" value="AMP_N"/>
    <property type="match status" value="1"/>
</dbReference>
<dbReference type="SMART" id="SM01011">
    <property type="entry name" value="AMP_N"/>
    <property type="match status" value="1"/>
</dbReference>
<gene>
    <name evidence="7" type="ORF">WR25_19481</name>
</gene>
<evidence type="ECO:0000256" key="2">
    <source>
        <dbReference type="ARBA" id="ARBA00022723"/>
    </source>
</evidence>
<dbReference type="InterPro" id="IPR029149">
    <property type="entry name" value="Creatin/AminoP/Spt16_N"/>
</dbReference>
<proteinExistence type="predicted"/>
<keyword evidence="8" id="KW-1185">Reference proteome</keyword>
<dbReference type="PANTHER" id="PTHR48480">
    <property type="match status" value="1"/>
</dbReference>
<comment type="caution">
    <text evidence="7">The sequence shown here is derived from an EMBL/GenBank/DDBJ whole genome shotgun (WGS) entry which is preliminary data.</text>
</comment>
<dbReference type="EMBL" id="LIAE01009924">
    <property type="protein sequence ID" value="PAV67433.1"/>
    <property type="molecule type" value="Genomic_DNA"/>
</dbReference>
<dbReference type="Gene3D" id="3.40.350.10">
    <property type="entry name" value="Creatinase/prolidase N-terminal domain"/>
    <property type="match status" value="1"/>
</dbReference>
<keyword evidence="4" id="KW-0224">Dipeptidase</keyword>
<dbReference type="GO" id="GO:0030145">
    <property type="term" value="F:manganese ion binding"/>
    <property type="evidence" value="ECO:0007669"/>
    <property type="project" value="InterPro"/>
</dbReference>
<evidence type="ECO:0000256" key="4">
    <source>
        <dbReference type="ARBA" id="ARBA00022997"/>
    </source>
</evidence>
<evidence type="ECO:0000256" key="1">
    <source>
        <dbReference type="ARBA" id="ARBA00022670"/>
    </source>
</evidence>
<dbReference type="OrthoDB" id="10261878at2759"/>
<reference evidence="7 8" key="1">
    <citation type="journal article" date="2017" name="Curr. Biol.">
        <title>Genome architecture and evolution of a unichromosomal asexual nematode.</title>
        <authorList>
            <person name="Fradin H."/>
            <person name="Zegar C."/>
            <person name="Gutwein M."/>
            <person name="Lucas J."/>
            <person name="Kovtun M."/>
            <person name="Corcoran D."/>
            <person name="Baugh L.R."/>
            <person name="Kiontke K."/>
            <person name="Gunsalus K."/>
            <person name="Fitch D.H."/>
            <person name="Piano F."/>
        </authorList>
    </citation>
    <scope>NUCLEOTIDE SEQUENCE [LARGE SCALE GENOMIC DNA]</scope>
    <source>
        <strain evidence="7">PF1309</strain>
    </source>
</reference>
<dbReference type="InterPro" id="IPR052433">
    <property type="entry name" value="X-Pro_dipept-like"/>
</dbReference>
<feature type="domain" description="Aminopeptidase P N-terminal" evidence="6">
    <location>
        <begin position="13"/>
        <end position="152"/>
    </location>
</feature>
<protein>
    <recommendedName>
        <fullName evidence="6">Aminopeptidase P N-terminal domain-containing protein</fullName>
    </recommendedName>
</protein>
<evidence type="ECO:0000256" key="5">
    <source>
        <dbReference type="ARBA" id="ARBA00023049"/>
    </source>
</evidence>
<dbReference type="PANTHER" id="PTHR48480:SF2">
    <property type="entry name" value="PEPTIDASE D"/>
    <property type="match status" value="1"/>
</dbReference>
<dbReference type="InterPro" id="IPR007865">
    <property type="entry name" value="Aminopep_P_N"/>
</dbReference>
<accession>A0A2A2K0M6</accession>
<sequence length="168" mass="19503">MSYYWMKGNTLKVPATLFKKNRDRLVAELKKKVDGQWTVLLQGGREKLRYNTDCDDLPFRQESYFFWTFGVHESEFFGAIDVDTGKSVLFAPKLDPSYAIWDGKINDENFFKTKYEVDEVYFNDGDSIAALLKQHLKAEKLLLLKADNTDSGNVLEVPSFKDVQRSFF</sequence>
<evidence type="ECO:0000313" key="7">
    <source>
        <dbReference type="EMBL" id="PAV67433.1"/>
    </source>
</evidence>
<organism evidence="7 8">
    <name type="scientific">Diploscapter pachys</name>
    <dbReference type="NCBI Taxonomy" id="2018661"/>
    <lineage>
        <taxon>Eukaryota</taxon>
        <taxon>Metazoa</taxon>
        <taxon>Ecdysozoa</taxon>
        <taxon>Nematoda</taxon>
        <taxon>Chromadorea</taxon>
        <taxon>Rhabditida</taxon>
        <taxon>Rhabditina</taxon>
        <taxon>Rhabditomorpha</taxon>
        <taxon>Rhabditoidea</taxon>
        <taxon>Rhabditidae</taxon>
        <taxon>Diploscapter</taxon>
    </lineage>
</organism>
<dbReference type="GO" id="GO:0006508">
    <property type="term" value="P:proteolysis"/>
    <property type="evidence" value="ECO:0007669"/>
    <property type="project" value="UniProtKB-KW"/>
</dbReference>
<evidence type="ECO:0000259" key="6">
    <source>
        <dbReference type="SMART" id="SM01011"/>
    </source>
</evidence>
<dbReference type="Proteomes" id="UP000218231">
    <property type="component" value="Unassembled WGS sequence"/>
</dbReference>
<keyword evidence="5" id="KW-0482">Metalloprotease</keyword>
<dbReference type="GO" id="GO:0016805">
    <property type="term" value="F:dipeptidase activity"/>
    <property type="evidence" value="ECO:0007669"/>
    <property type="project" value="UniProtKB-KW"/>
</dbReference>
<dbReference type="AlphaFoldDB" id="A0A2A2K0M6"/>
<keyword evidence="1" id="KW-0645">Protease</keyword>
<keyword evidence="2" id="KW-0479">Metal-binding</keyword>
<name>A0A2A2K0M6_9BILA</name>
<evidence type="ECO:0000313" key="8">
    <source>
        <dbReference type="Proteomes" id="UP000218231"/>
    </source>
</evidence>
<keyword evidence="3" id="KW-0378">Hydrolase</keyword>
<evidence type="ECO:0000256" key="3">
    <source>
        <dbReference type="ARBA" id="ARBA00022801"/>
    </source>
</evidence>
<dbReference type="GO" id="GO:0070006">
    <property type="term" value="F:metalloaminopeptidase activity"/>
    <property type="evidence" value="ECO:0007669"/>
    <property type="project" value="InterPro"/>
</dbReference>
<dbReference type="SUPFAM" id="SSF53092">
    <property type="entry name" value="Creatinase/prolidase N-terminal domain"/>
    <property type="match status" value="1"/>
</dbReference>
<dbReference type="STRING" id="2018661.A0A2A2K0M6"/>